<keyword evidence="1" id="KW-0378">Hydrolase</keyword>
<evidence type="ECO:0000256" key="1">
    <source>
        <dbReference type="ARBA" id="ARBA00022801"/>
    </source>
</evidence>
<evidence type="ECO:0000259" key="2">
    <source>
        <dbReference type="Pfam" id="PF03061"/>
    </source>
</evidence>
<dbReference type="InterPro" id="IPR052723">
    <property type="entry name" value="Acyl-CoA_thioesterase_PaaI"/>
</dbReference>
<dbReference type="PANTHER" id="PTHR42856">
    <property type="entry name" value="ACYL-COENZYME A THIOESTERASE PAAI"/>
    <property type="match status" value="1"/>
</dbReference>
<dbReference type="Pfam" id="PF03061">
    <property type="entry name" value="4HBT"/>
    <property type="match status" value="1"/>
</dbReference>
<dbReference type="GO" id="GO:0016289">
    <property type="term" value="F:acyl-CoA hydrolase activity"/>
    <property type="evidence" value="ECO:0007669"/>
    <property type="project" value="TreeGrafter"/>
</dbReference>
<feature type="domain" description="Thioesterase" evidence="2">
    <location>
        <begin position="53"/>
        <end position="125"/>
    </location>
</feature>
<dbReference type="eggNOG" id="COG2050">
    <property type="taxonomic scope" value="Bacteria"/>
</dbReference>
<dbReference type="InterPro" id="IPR003736">
    <property type="entry name" value="PAAI_dom"/>
</dbReference>
<gene>
    <name evidence="3" type="ordered locus">Trebr_2015</name>
</gene>
<keyword evidence="4" id="KW-1185">Reference proteome</keyword>
<evidence type="ECO:0000313" key="4">
    <source>
        <dbReference type="Proteomes" id="UP000006546"/>
    </source>
</evidence>
<dbReference type="STRING" id="906968.Trebr_2015"/>
<dbReference type="CDD" id="cd03443">
    <property type="entry name" value="PaaI_thioesterase"/>
    <property type="match status" value="1"/>
</dbReference>
<dbReference type="AlphaFoldDB" id="F4LJQ0"/>
<protein>
    <submittedName>
        <fullName evidence="3">Phenylacetic acid degradation-related protein</fullName>
    </submittedName>
</protein>
<dbReference type="Gene3D" id="3.10.129.10">
    <property type="entry name" value="Hotdog Thioesterase"/>
    <property type="match status" value="1"/>
</dbReference>
<dbReference type="Proteomes" id="UP000006546">
    <property type="component" value="Chromosome"/>
</dbReference>
<dbReference type="HOGENOM" id="CLU_089876_11_2_12"/>
<organism evidence="3 4">
    <name type="scientific">Treponema brennaborense (strain DSM 12168 / CIP 105900 / DD5/3)</name>
    <dbReference type="NCBI Taxonomy" id="906968"/>
    <lineage>
        <taxon>Bacteria</taxon>
        <taxon>Pseudomonadati</taxon>
        <taxon>Spirochaetota</taxon>
        <taxon>Spirochaetia</taxon>
        <taxon>Spirochaetales</taxon>
        <taxon>Treponemataceae</taxon>
        <taxon>Treponema</taxon>
    </lineage>
</organism>
<dbReference type="PANTHER" id="PTHR42856:SF1">
    <property type="entry name" value="ACYL-COENZYME A THIOESTERASE PAAI"/>
    <property type="match status" value="1"/>
</dbReference>
<name>F4LJQ0_TREBD</name>
<dbReference type="RefSeq" id="WP_013759133.1">
    <property type="nucleotide sequence ID" value="NC_015500.1"/>
</dbReference>
<evidence type="ECO:0000313" key="3">
    <source>
        <dbReference type="EMBL" id="AEE17430.1"/>
    </source>
</evidence>
<dbReference type="EMBL" id="CP002696">
    <property type="protein sequence ID" value="AEE17430.1"/>
    <property type="molecule type" value="Genomic_DNA"/>
</dbReference>
<sequence>MNTREPQGLDLIREKFKADKYATQVTGISIDDARPGYAKCSLEITEKHLNAAGAVMGGVLFTLADFAFAVAANQEEGCITVSLASQIAFLGTAKTAFLSAETRCVKDGKSTCFYQITVQDSLGTLVAEICITGFKKQLAESKA</sequence>
<dbReference type="InterPro" id="IPR029069">
    <property type="entry name" value="HotDog_dom_sf"/>
</dbReference>
<dbReference type="SUPFAM" id="SSF54637">
    <property type="entry name" value="Thioesterase/thiol ester dehydrase-isomerase"/>
    <property type="match status" value="1"/>
</dbReference>
<dbReference type="OrthoDB" id="286702at2"/>
<accession>F4LJQ0</accession>
<proteinExistence type="predicted"/>
<dbReference type="InterPro" id="IPR006683">
    <property type="entry name" value="Thioestr_dom"/>
</dbReference>
<dbReference type="KEGG" id="tbe:Trebr_2015"/>
<dbReference type="NCBIfam" id="TIGR00369">
    <property type="entry name" value="unchar_dom_1"/>
    <property type="match status" value="1"/>
</dbReference>
<reference evidence="4" key="1">
    <citation type="submission" date="2011-04" db="EMBL/GenBank/DDBJ databases">
        <title>The complete genome of Treponema brennaborense DSM 12168.</title>
        <authorList>
            <person name="Lucas S."/>
            <person name="Han J."/>
            <person name="Lapidus A."/>
            <person name="Bruce D."/>
            <person name="Goodwin L."/>
            <person name="Pitluck S."/>
            <person name="Peters L."/>
            <person name="Kyrpides N."/>
            <person name="Mavromatis K."/>
            <person name="Ivanova N."/>
            <person name="Mikhailova N."/>
            <person name="Pagani I."/>
            <person name="Teshima H."/>
            <person name="Detter J.C."/>
            <person name="Tapia R."/>
            <person name="Han C."/>
            <person name="Land M."/>
            <person name="Hauser L."/>
            <person name="Markowitz V."/>
            <person name="Cheng J.-F."/>
            <person name="Hugenholtz P."/>
            <person name="Woyke T."/>
            <person name="Wu D."/>
            <person name="Gronow S."/>
            <person name="Wellnitz S."/>
            <person name="Brambilla E."/>
            <person name="Klenk H.-P."/>
            <person name="Eisen J.A."/>
        </authorList>
    </citation>
    <scope>NUCLEOTIDE SEQUENCE [LARGE SCALE GENOMIC DNA]</scope>
    <source>
        <strain evidence="4">DSM 12168 / CIP 105900 / DD5/3</strain>
    </source>
</reference>